<dbReference type="SMART" id="SM00138">
    <property type="entry name" value="MeTrc"/>
    <property type="match status" value="1"/>
</dbReference>
<organism evidence="2 3">
    <name type="scientific">Runella rosea</name>
    <dbReference type="NCBI Taxonomy" id="2259595"/>
    <lineage>
        <taxon>Bacteria</taxon>
        <taxon>Pseudomonadati</taxon>
        <taxon>Bacteroidota</taxon>
        <taxon>Cytophagia</taxon>
        <taxon>Cytophagales</taxon>
        <taxon>Spirosomataceae</taxon>
        <taxon>Runella</taxon>
    </lineage>
</organism>
<dbReference type="PROSITE" id="PS50123">
    <property type="entry name" value="CHER"/>
    <property type="match status" value="1"/>
</dbReference>
<dbReference type="Pfam" id="PF03705">
    <property type="entry name" value="CheR_N"/>
    <property type="match status" value="1"/>
</dbReference>
<protein>
    <submittedName>
        <fullName evidence="2">Protein-glutamate O-methyltransferase CheR</fullName>
    </submittedName>
</protein>
<dbReference type="OrthoDB" id="9816309at2"/>
<evidence type="ECO:0000313" key="2">
    <source>
        <dbReference type="EMBL" id="AXE17832.1"/>
    </source>
</evidence>
<dbReference type="InterPro" id="IPR029063">
    <property type="entry name" value="SAM-dependent_MTases_sf"/>
</dbReference>
<dbReference type="PANTHER" id="PTHR24422:SF8">
    <property type="entry name" value="CHEMOTAXIS PROTEIN"/>
    <property type="match status" value="1"/>
</dbReference>
<evidence type="ECO:0000259" key="1">
    <source>
        <dbReference type="PROSITE" id="PS50123"/>
    </source>
</evidence>
<dbReference type="InterPro" id="IPR050903">
    <property type="entry name" value="Bact_Chemotaxis_MeTrfase"/>
</dbReference>
<dbReference type="InterPro" id="IPR022642">
    <property type="entry name" value="CheR_C"/>
</dbReference>
<proteinExistence type="predicted"/>
<keyword evidence="2" id="KW-0489">Methyltransferase</keyword>
<reference evidence="2 3" key="1">
    <citation type="submission" date="2018-07" db="EMBL/GenBank/DDBJ databases">
        <title>Genome sequencing of Runella.</title>
        <authorList>
            <person name="Baek M.-G."/>
            <person name="Yi H."/>
        </authorList>
    </citation>
    <scope>NUCLEOTIDE SEQUENCE [LARGE SCALE GENOMIC DNA]</scope>
    <source>
        <strain evidence="2 3">HYN0085</strain>
    </source>
</reference>
<dbReference type="Proteomes" id="UP000251993">
    <property type="component" value="Chromosome"/>
</dbReference>
<gene>
    <name evidence="2" type="ORF">DR864_08820</name>
</gene>
<dbReference type="Pfam" id="PF01739">
    <property type="entry name" value="CheR"/>
    <property type="match status" value="1"/>
</dbReference>
<sequence length="275" mass="32224">MDTQTQLTAEELNEIIQLIYTQHGYDFSDYARSSLLRRVARCMAIAEFKTSYELKYHLINDKSFFAWFLETLTVNVTEMFRDPIFYKELREKVIPTLASYPIIKVWHAGCATGEEVYSMAILLQEAGLLNRTRMYATDLNPVNLERARQGIIPLKQIKEYTINYIKSGGTNDFSAYYTAQYDNAIIHKEYREEVVFARHNLAVDQVFNEFQLICCRNVMIYFNQELQNRAVHLFHDSLSPLGYLAIGIKESLLFTDIKEQFEAISPLTRIYRRKK</sequence>
<feature type="domain" description="CheR-type methyltransferase" evidence="1">
    <location>
        <begin position="1"/>
        <end position="274"/>
    </location>
</feature>
<dbReference type="GO" id="GO:0032259">
    <property type="term" value="P:methylation"/>
    <property type="evidence" value="ECO:0007669"/>
    <property type="project" value="UniProtKB-KW"/>
</dbReference>
<keyword evidence="3" id="KW-1185">Reference proteome</keyword>
<dbReference type="RefSeq" id="WP_114066617.1">
    <property type="nucleotide sequence ID" value="NZ_CP030850.1"/>
</dbReference>
<dbReference type="SUPFAM" id="SSF47757">
    <property type="entry name" value="Chemotaxis receptor methyltransferase CheR, N-terminal domain"/>
    <property type="match status" value="1"/>
</dbReference>
<dbReference type="Gene3D" id="3.40.50.150">
    <property type="entry name" value="Vaccinia Virus protein VP39"/>
    <property type="match status" value="1"/>
</dbReference>
<evidence type="ECO:0000313" key="3">
    <source>
        <dbReference type="Proteomes" id="UP000251993"/>
    </source>
</evidence>
<dbReference type="PANTHER" id="PTHR24422">
    <property type="entry name" value="CHEMOTAXIS PROTEIN METHYLTRANSFERASE"/>
    <property type="match status" value="1"/>
</dbReference>
<name>A0A344TGR1_9BACT</name>
<dbReference type="PRINTS" id="PR00996">
    <property type="entry name" value="CHERMTFRASE"/>
</dbReference>
<dbReference type="EMBL" id="CP030850">
    <property type="protein sequence ID" value="AXE17832.1"/>
    <property type="molecule type" value="Genomic_DNA"/>
</dbReference>
<dbReference type="GO" id="GO:0008757">
    <property type="term" value="F:S-adenosylmethionine-dependent methyltransferase activity"/>
    <property type="evidence" value="ECO:0007669"/>
    <property type="project" value="InterPro"/>
</dbReference>
<keyword evidence="2" id="KW-0808">Transferase</keyword>
<accession>A0A344TGR1</accession>
<dbReference type="KEGG" id="run:DR864_08820"/>
<dbReference type="InterPro" id="IPR000780">
    <property type="entry name" value="CheR_MeTrfase"/>
</dbReference>
<dbReference type="SUPFAM" id="SSF53335">
    <property type="entry name" value="S-adenosyl-L-methionine-dependent methyltransferases"/>
    <property type="match status" value="1"/>
</dbReference>
<dbReference type="InterPro" id="IPR022641">
    <property type="entry name" value="CheR_N"/>
</dbReference>
<dbReference type="AlphaFoldDB" id="A0A344TGR1"/>